<name>A0A1Y6LIF4_ZYMTR</name>
<sequence length="185" mass="20185">MATDASEQTTASLLREAAEKLGAMSTNQTPAATHLVFCAVEAEKGAFDLIKRSALIMQNALNKTNISPQELDQAKEESNKLITKARLAHELSSTLLDSPHVTNGVQETRIFTRDVADMDVEVLQEIVGGFTDLNTAVRDSIQDGTHVLAREVQITTAQALDKALKLRAEQIEAQDQGTKIQENTR</sequence>
<dbReference type="EMBL" id="LT882680">
    <property type="protein sequence ID" value="SMY24257.1"/>
    <property type="molecule type" value="Genomic_DNA"/>
</dbReference>
<reference evidence="1 2" key="1">
    <citation type="submission" date="2016-10" db="EMBL/GenBank/DDBJ databases">
        <authorList>
            <person name="Varghese N."/>
        </authorList>
    </citation>
    <scope>NUCLEOTIDE SEQUENCE [LARGE SCALE GENOMIC DNA]</scope>
</reference>
<organism evidence="1 2">
    <name type="scientific">Zymoseptoria tritici ST99CH_1A5</name>
    <dbReference type="NCBI Taxonomy" id="1276529"/>
    <lineage>
        <taxon>Eukaryota</taxon>
        <taxon>Fungi</taxon>
        <taxon>Dikarya</taxon>
        <taxon>Ascomycota</taxon>
        <taxon>Pezizomycotina</taxon>
        <taxon>Dothideomycetes</taxon>
        <taxon>Dothideomycetidae</taxon>
        <taxon>Mycosphaerellales</taxon>
        <taxon>Mycosphaerellaceae</taxon>
        <taxon>Zymoseptoria</taxon>
    </lineage>
</organism>
<evidence type="ECO:0000313" key="1">
    <source>
        <dbReference type="EMBL" id="SMY24257.1"/>
    </source>
</evidence>
<evidence type="ECO:0000313" key="2">
    <source>
        <dbReference type="Proteomes" id="UP000215453"/>
    </source>
</evidence>
<dbReference type="Proteomes" id="UP000215453">
    <property type="component" value="Chromosome 5"/>
</dbReference>
<proteinExistence type="predicted"/>
<dbReference type="AlphaFoldDB" id="A0A1Y6LIF4"/>
<protein>
    <submittedName>
        <fullName evidence="1">Uncharacterized protein</fullName>
    </submittedName>
</protein>
<accession>A0A1Y6LIF4</accession>
<gene>
    <name evidence="1" type="ORF">ZT1A5_G5698</name>
</gene>